<gene>
    <name evidence="1" type="ORF">CVT26_002424</name>
</gene>
<dbReference type="EMBL" id="NHYE01004210">
    <property type="protein sequence ID" value="PPQ85821.1"/>
    <property type="molecule type" value="Genomic_DNA"/>
</dbReference>
<protein>
    <submittedName>
        <fullName evidence="1">Uncharacterized protein</fullName>
    </submittedName>
</protein>
<dbReference type="InParanoid" id="A0A409X510"/>
<evidence type="ECO:0000313" key="1">
    <source>
        <dbReference type="EMBL" id="PPQ85821.1"/>
    </source>
</evidence>
<sequence>MALKLATCGLDSADRLRGFAWCSVRCLQNSSAPTTHHALRSPRSAPARATSAWELQALRRAMGVVTNKRVDLDQLPDLGGMILSFISSPWKPVVLKGPTTRSAASSGSKYLCLEIWYVLYGQNSFFDPPLTPTSQLRRLLCVFDLWALLAACKCTMNAGSLALRGPLLRKVAVNISEALRLSQPPSSLPGLGTRLVAIACASDHLSDSPGQMAAFQRSRSQRALAAMGAGNEIGRSVHDSISALVELRISANQKMASLIRRRQATTPGCLHRSEEAHRQISQPIGLSWTTEPESRLWRDLSSSRVQFTSYGHILPGKDGEDVGPHIYDERRFTGVAIMRLYEYGIVEAVFWMTGAAEARRCRHSRGSASSPTTRFIVSAGQKAETQCSRLSNSLVFGVFLSVVVGGGEIGRSMQGIVGALAELRELAYHEKLNGLESRLWGNLSPFRVQFTSYAQFLSGSDGGGDCAAFEAILLAASCLGGK</sequence>
<proteinExistence type="predicted"/>
<comment type="caution">
    <text evidence="1">The sequence shown here is derived from an EMBL/GenBank/DDBJ whole genome shotgun (WGS) entry which is preliminary data.</text>
</comment>
<dbReference type="Proteomes" id="UP000284706">
    <property type="component" value="Unassembled WGS sequence"/>
</dbReference>
<dbReference type="AlphaFoldDB" id="A0A409X510"/>
<accession>A0A409X510</accession>
<organism evidence="1 2">
    <name type="scientific">Gymnopilus dilepis</name>
    <dbReference type="NCBI Taxonomy" id="231916"/>
    <lineage>
        <taxon>Eukaryota</taxon>
        <taxon>Fungi</taxon>
        <taxon>Dikarya</taxon>
        <taxon>Basidiomycota</taxon>
        <taxon>Agaricomycotina</taxon>
        <taxon>Agaricomycetes</taxon>
        <taxon>Agaricomycetidae</taxon>
        <taxon>Agaricales</taxon>
        <taxon>Agaricineae</taxon>
        <taxon>Hymenogastraceae</taxon>
        <taxon>Gymnopilus</taxon>
    </lineage>
</organism>
<keyword evidence="2" id="KW-1185">Reference proteome</keyword>
<name>A0A409X510_9AGAR</name>
<reference evidence="1 2" key="1">
    <citation type="journal article" date="2018" name="Evol. Lett.">
        <title>Horizontal gene cluster transfer increased hallucinogenic mushroom diversity.</title>
        <authorList>
            <person name="Reynolds H.T."/>
            <person name="Vijayakumar V."/>
            <person name="Gluck-Thaler E."/>
            <person name="Korotkin H.B."/>
            <person name="Matheny P.B."/>
            <person name="Slot J.C."/>
        </authorList>
    </citation>
    <scope>NUCLEOTIDE SEQUENCE [LARGE SCALE GENOMIC DNA]</scope>
    <source>
        <strain evidence="1 2">SRW20</strain>
    </source>
</reference>
<evidence type="ECO:0000313" key="2">
    <source>
        <dbReference type="Proteomes" id="UP000284706"/>
    </source>
</evidence>